<organism evidence="1 2">
    <name type="scientific">Colletotrichum sublineola</name>
    <name type="common">Sorghum anthracnose fungus</name>
    <dbReference type="NCBI Taxonomy" id="1173701"/>
    <lineage>
        <taxon>Eukaryota</taxon>
        <taxon>Fungi</taxon>
        <taxon>Dikarya</taxon>
        <taxon>Ascomycota</taxon>
        <taxon>Pezizomycotina</taxon>
        <taxon>Sordariomycetes</taxon>
        <taxon>Hypocreomycetidae</taxon>
        <taxon>Glomerellales</taxon>
        <taxon>Glomerellaceae</taxon>
        <taxon>Colletotrichum</taxon>
        <taxon>Colletotrichum graminicola species complex</taxon>
    </lineage>
</organism>
<accession>A0A066Y0V7</accession>
<dbReference type="Proteomes" id="UP000027238">
    <property type="component" value="Unassembled WGS sequence"/>
</dbReference>
<protein>
    <submittedName>
        <fullName evidence="1">Uncharacterized protein</fullName>
    </submittedName>
</protein>
<dbReference type="OrthoDB" id="5419219at2759"/>
<evidence type="ECO:0000313" key="1">
    <source>
        <dbReference type="EMBL" id="KDN71855.1"/>
    </source>
</evidence>
<sequence length="327" mass="37032">MSALRRRETFPQLLSPAAPSKPVKKSKLSDNDIWTRYIQPKIDFQAVCRAVDSHKSFELQAGHTVHNLPNFGHLAPPYGNLTDVEEDEMCKQEAFRLVRIGNSESPVKSQGKEDMQGQADRDGYYRLHWLGLRQIQALRICEHDVYVILAENVNLDSDYLSCVGTQAKLLNDFNPLTGEEHFAGNQQLEGETFDRCNHAVVNYLTGMLIKVILQCFRGDYWVHGIIAAVARISANMKLIGRDLPGAVDQTLQNGNHSRTRIAQRERRNQEYRPKDLEDILPNNADAEKPHMGHAGQARKYFWEMKTTYGAVINMLIESLAAFAVSNP</sequence>
<name>A0A066Y0V7_COLSU</name>
<dbReference type="AlphaFoldDB" id="A0A066Y0V7"/>
<proteinExistence type="predicted"/>
<comment type="caution">
    <text evidence="1">The sequence shown here is derived from an EMBL/GenBank/DDBJ whole genome shotgun (WGS) entry which is preliminary data.</text>
</comment>
<dbReference type="HOGENOM" id="CLU_849957_0_0_1"/>
<reference evidence="2" key="1">
    <citation type="journal article" date="2014" name="Genome Announc.">
        <title>Draft genome sequence of Colletotrichum sublineola, a destructive pathogen of cultivated sorghum.</title>
        <authorList>
            <person name="Baroncelli R."/>
            <person name="Sanz-Martin J.M."/>
            <person name="Rech G.E."/>
            <person name="Sukno S.A."/>
            <person name="Thon M.R."/>
        </authorList>
    </citation>
    <scope>NUCLEOTIDE SEQUENCE [LARGE SCALE GENOMIC DNA]</scope>
    <source>
        <strain evidence="2">TX430BB</strain>
    </source>
</reference>
<keyword evidence="2" id="KW-1185">Reference proteome</keyword>
<gene>
    <name evidence="1" type="ORF">CSUB01_10994</name>
</gene>
<evidence type="ECO:0000313" key="2">
    <source>
        <dbReference type="Proteomes" id="UP000027238"/>
    </source>
</evidence>
<dbReference type="EMBL" id="JMSE01000112">
    <property type="protein sequence ID" value="KDN71855.1"/>
    <property type="molecule type" value="Genomic_DNA"/>
</dbReference>
<dbReference type="STRING" id="1173701.A0A066Y0V7"/>